<dbReference type="Pfam" id="PF00637">
    <property type="entry name" value="Clathrin"/>
    <property type="match status" value="1"/>
</dbReference>
<dbReference type="GO" id="GO:0005768">
    <property type="term" value="C:endosome"/>
    <property type="evidence" value="ECO:0000318"/>
    <property type="project" value="GO_Central"/>
</dbReference>
<feature type="domain" description="Pep3/Vps18 beta-propeller" evidence="10">
    <location>
        <begin position="45"/>
        <end position="411"/>
    </location>
</feature>
<evidence type="ECO:0000313" key="13">
    <source>
        <dbReference type="Proteomes" id="UP000009022"/>
    </source>
</evidence>
<keyword evidence="5" id="KW-0863">Zinc-finger</keyword>
<dbReference type="InterPro" id="IPR058919">
    <property type="entry name" value="Pep3/Vps18_RING_C"/>
</dbReference>
<dbReference type="InterPro" id="IPR013083">
    <property type="entry name" value="Znf_RING/FYVE/PHD"/>
</dbReference>
<feature type="repeat" description="CHCR" evidence="8">
    <location>
        <begin position="637"/>
        <end position="792"/>
    </location>
</feature>
<dbReference type="OMA" id="WIQREKW"/>
<dbReference type="GO" id="GO:0007032">
    <property type="term" value="P:endosome organization"/>
    <property type="evidence" value="ECO:0000318"/>
    <property type="project" value="GO_Central"/>
</dbReference>
<dbReference type="PhylomeDB" id="B3RVF3"/>
<dbReference type="EMBL" id="DS985244">
    <property type="protein sequence ID" value="EDV25490.1"/>
    <property type="molecule type" value="Genomic_DNA"/>
</dbReference>
<dbReference type="FunCoup" id="B3RVF3">
    <property type="interactions" value="2469"/>
</dbReference>
<evidence type="ECO:0000256" key="3">
    <source>
        <dbReference type="ARBA" id="ARBA00017338"/>
    </source>
</evidence>
<gene>
    <name evidence="12" type="ORF">TRIADDRAFT_55631</name>
</gene>
<dbReference type="PANTHER" id="PTHR23323:SF26">
    <property type="entry name" value="VACUOLAR PROTEIN SORTING-ASSOCIATED PROTEIN 18 HOMOLOG"/>
    <property type="match status" value="1"/>
</dbReference>
<feature type="domain" description="Pep3/Vps18 RING C-terminal" evidence="11">
    <location>
        <begin position="870"/>
        <end position="961"/>
    </location>
</feature>
<dbReference type="KEGG" id="tad:TRIADDRAFT_55631"/>
<evidence type="ECO:0000256" key="9">
    <source>
        <dbReference type="SAM" id="Coils"/>
    </source>
</evidence>
<dbReference type="Pfam" id="PF05131">
    <property type="entry name" value="Pep3_Vps18"/>
    <property type="match status" value="1"/>
</dbReference>
<dbReference type="STRING" id="10228.B3RVF3"/>
<evidence type="ECO:0000256" key="1">
    <source>
        <dbReference type="ARBA" id="ARBA00004492"/>
    </source>
</evidence>
<dbReference type="SUPFAM" id="SSF48371">
    <property type="entry name" value="ARM repeat"/>
    <property type="match status" value="1"/>
</dbReference>
<accession>B3RVF3</accession>
<dbReference type="HOGENOM" id="CLU_003488_1_0_1"/>
<dbReference type="InterPro" id="IPR007810">
    <property type="entry name" value="Pep3/Vps18_beta-prop"/>
</dbReference>
<dbReference type="SUPFAM" id="SSF57850">
    <property type="entry name" value="RING/U-box"/>
    <property type="match status" value="1"/>
</dbReference>
<protein>
    <recommendedName>
        <fullName evidence="3">Vacuolar protein sorting-associated protein 18 homolog</fullName>
    </recommendedName>
</protein>
<dbReference type="Pfam" id="PF26148">
    <property type="entry name" value="VPS18_RING_C"/>
    <property type="match status" value="1"/>
</dbReference>
<dbReference type="CTD" id="6753232"/>
<dbReference type="AlphaFoldDB" id="B3RVF3"/>
<dbReference type="GO" id="GO:0006904">
    <property type="term" value="P:vesicle docking involved in exocytosis"/>
    <property type="evidence" value="ECO:0000318"/>
    <property type="project" value="GO_Central"/>
</dbReference>
<dbReference type="InterPro" id="IPR055358">
    <property type="entry name" value="CHCR"/>
</dbReference>
<dbReference type="PANTHER" id="PTHR23323">
    <property type="entry name" value="VACUOLAR PROTEIN SORTING-ASSOCIATED PROTEIN"/>
    <property type="match status" value="1"/>
</dbReference>
<dbReference type="InterPro" id="IPR016024">
    <property type="entry name" value="ARM-type_fold"/>
</dbReference>
<dbReference type="GO" id="GO:0008333">
    <property type="term" value="P:endosome to lysosome transport"/>
    <property type="evidence" value="ECO:0000318"/>
    <property type="project" value="GO_Central"/>
</dbReference>
<dbReference type="GO" id="GO:0030897">
    <property type="term" value="C:HOPS complex"/>
    <property type="evidence" value="ECO:0000318"/>
    <property type="project" value="GO_Central"/>
</dbReference>
<dbReference type="GeneID" id="6753232"/>
<keyword evidence="6" id="KW-0862">Zinc</keyword>
<evidence type="ECO:0000256" key="5">
    <source>
        <dbReference type="ARBA" id="ARBA00022771"/>
    </source>
</evidence>
<evidence type="ECO:0000256" key="7">
    <source>
        <dbReference type="ARBA" id="ARBA00023136"/>
    </source>
</evidence>
<keyword evidence="13" id="KW-1185">Reference proteome</keyword>
<organism evidence="12 13">
    <name type="scientific">Trichoplax adhaerens</name>
    <name type="common">Trichoplax reptans</name>
    <dbReference type="NCBI Taxonomy" id="10228"/>
    <lineage>
        <taxon>Eukaryota</taxon>
        <taxon>Metazoa</taxon>
        <taxon>Placozoa</taxon>
        <taxon>Uniplacotomia</taxon>
        <taxon>Trichoplacea</taxon>
        <taxon>Trichoplacidae</taxon>
        <taxon>Trichoplax</taxon>
    </lineage>
</organism>
<dbReference type="GO" id="GO:0030674">
    <property type="term" value="F:protein-macromolecule adaptor activity"/>
    <property type="evidence" value="ECO:0000318"/>
    <property type="project" value="GO_Central"/>
</dbReference>
<evidence type="ECO:0000259" key="11">
    <source>
        <dbReference type="Pfam" id="PF26148"/>
    </source>
</evidence>
<dbReference type="CDD" id="cd16462">
    <property type="entry name" value="RING-H2_Pep3p-like"/>
    <property type="match status" value="1"/>
</dbReference>
<dbReference type="InterPro" id="IPR000547">
    <property type="entry name" value="Clathrin_H-chain/VPS_repeat"/>
</dbReference>
<keyword evidence="9" id="KW-0175">Coiled coil</keyword>
<dbReference type="RefSeq" id="XP_002111523.1">
    <property type="nucleotide sequence ID" value="XM_002111487.1"/>
</dbReference>
<feature type="coiled-coil region" evidence="9">
    <location>
        <begin position="829"/>
        <end position="863"/>
    </location>
</feature>
<comment type="subcellular location">
    <subcellularLocation>
        <location evidence="1">Late endosome membrane</location>
        <topology evidence="1">Peripheral membrane protein</topology>
        <orientation evidence="1">Cytoplasmic side</orientation>
    </subcellularLocation>
</comment>
<keyword evidence="7" id="KW-0472">Membrane</keyword>
<sequence length="982" mass="113500">MASILEQYQQSNFRASRTNYPSTAAKNETVPSSGFVNIMSEEERPIFNRIGSGFRIPVNTFIQRVAICNNMMLVALSNNILRRICLYDKNLSDDVQISGRLTDKVYRIFLDPTGKHAIIAMESMENYYLAASMKKVKLLNKLKGHLIESIAWNGSNATDLSTRDILIGTARGLIFETELDASVERLRFQSGTEKYMKQVYSLNRSEASETAERITGLFFDRFPPSSYRLDTRYFVIATTPNRMYQFVGELSQDQPLFTRLFSAYEGRPAQFLELPGETLNFSEFHVAYSRKDKIPVSFAWLTEPGIYHGTFNFRDPKHSVTAGALLMPYNALDTTDGENVSVSPPISLTVTEFHALLLFKDRLNAVALLNEEVVFEDYFQGNAFNDVIAVLVDPVSKIIWMYSQTSIFQFEVIHEDRYVWRMLLEKNEFEKAKQFCKDNPVHLDKVLTAQADHFFDNKEYQSAALFYAQSQKSFEQVALKFLELNRRDALKVFLIQKFNCLKAQDKTQMSMLLTWLTELYLNDIGKLKDDDKTELCEVMQAEFRDFLQQQRVTNCLNDNPTLCATLSDLISSHGDTDNMIFFAKLMNDHEKVITYYIQRDRFKEALNALSNQRNPELYYKFSADLIPHIPKDVISTWILLEGNLDAKKLIPSLIHYGQHSPQASEAIRYLEFCIRDLRNNDQAIHDYLISLYAKNKDESKLETYLQVQGRAVSYDPNYALRLCAEYRCHRSCVYIYAAMGLFDEAVELALKEVSVDLAKNNAQIPEDDEELKRRLWLLIARHVIEEKNDIKQAMDFLKDCDLLKIEDILPFFPDFVTIDHFKDAICSSLQEYNKHIESLRQEMQEATESAKSLREDIQAMKNSYRIISVQETCTICSFNIMSRAFYLFPCGHMFHTDCLIAEVEPHLNDRQRSRLRELQKKLGTSYTTELQAAESTLRDSCKDELDELVASECLYCGELMISLIDQPFISPDQFDAIKESWR</sequence>
<dbReference type="Gene3D" id="3.30.40.10">
    <property type="entry name" value="Zinc/RING finger domain, C3HC4 (zinc finger)"/>
    <property type="match status" value="1"/>
</dbReference>
<dbReference type="PROSITE" id="PS50236">
    <property type="entry name" value="CHCR"/>
    <property type="match status" value="1"/>
</dbReference>
<dbReference type="GO" id="GO:0048284">
    <property type="term" value="P:organelle fusion"/>
    <property type="evidence" value="ECO:0000318"/>
    <property type="project" value="GO_Central"/>
</dbReference>
<dbReference type="GO" id="GO:0006886">
    <property type="term" value="P:intracellular protein transport"/>
    <property type="evidence" value="ECO:0007669"/>
    <property type="project" value="UniProtKB-UniRule"/>
</dbReference>
<reference evidence="12 13" key="1">
    <citation type="journal article" date="2008" name="Nature">
        <title>The Trichoplax genome and the nature of placozoans.</title>
        <authorList>
            <person name="Srivastava M."/>
            <person name="Begovic E."/>
            <person name="Chapman J."/>
            <person name="Putnam N.H."/>
            <person name="Hellsten U."/>
            <person name="Kawashima T."/>
            <person name="Kuo A."/>
            <person name="Mitros T."/>
            <person name="Salamov A."/>
            <person name="Carpenter M.L."/>
            <person name="Signorovitch A.Y."/>
            <person name="Moreno M.A."/>
            <person name="Kamm K."/>
            <person name="Grimwood J."/>
            <person name="Schmutz J."/>
            <person name="Shapiro H."/>
            <person name="Grigoriev I.V."/>
            <person name="Buss L.W."/>
            <person name="Schierwater B."/>
            <person name="Dellaporta S.L."/>
            <person name="Rokhsar D.S."/>
        </authorList>
    </citation>
    <scope>NUCLEOTIDE SEQUENCE [LARGE SCALE GENOMIC DNA]</scope>
    <source>
        <strain evidence="12 13">Grell-BS-1999</strain>
    </source>
</reference>
<dbReference type="OrthoDB" id="1845386at2759"/>
<evidence type="ECO:0000313" key="12">
    <source>
        <dbReference type="EMBL" id="EDV25490.1"/>
    </source>
</evidence>
<evidence type="ECO:0000256" key="6">
    <source>
        <dbReference type="ARBA" id="ARBA00022833"/>
    </source>
</evidence>
<evidence type="ECO:0000259" key="10">
    <source>
        <dbReference type="Pfam" id="PF05131"/>
    </source>
</evidence>
<evidence type="ECO:0000256" key="8">
    <source>
        <dbReference type="PROSITE-ProRule" id="PRU01006"/>
    </source>
</evidence>
<dbReference type="InParanoid" id="B3RVF3"/>
<dbReference type="Proteomes" id="UP000009022">
    <property type="component" value="Unassembled WGS sequence"/>
</dbReference>
<proteinExistence type="inferred from homology"/>
<name>B3RVF3_TRIAD</name>
<dbReference type="eggNOG" id="KOG2034">
    <property type="taxonomic scope" value="Eukaryota"/>
</dbReference>
<dbReference type="GO" id="GO:0008270">
    <property type="term" value="F:zinc ion binding"/>
    <property type="evidence" value="ECO:0007669"/>
    <property type="project" value="UniProtKB-KW"/>
</dbReference>
<comment type="similarity">
    <text evidence="2">Belongs to the VPS18 family.</text>
</comment>
<keyword evidence="4" id="KW-0479">Metal-binding</keyword>
<dbReference type="GO" id="GO:0007040">
    <property type="term" value="P:lysosome organization"/>
    <property type="evidence" value="ECO:0000318"/>
    <property type="project" value="GO_Central"/>
</dbReference>
<dbReference type="GO" id="GO:0031902">
    <property type="term" value="C:late endosome membrane"/>
    <property type="evidence" value="ECO:0007669"/>
    <property type="project" value="UniProtKB-SubCell"/>
</dbReference>
<evidence type="ECO:0000256" key="4">
    <source>
        <dbReference type="ARBA" id="ARBA00022723"/>
    </source>
</evidence>
<evidence type="ECO:0000256" key="2">
    <source>
        <dbReference type="ARBA" id="ARBA00010454"/>
    </source>
</evidence>